<name>A0A0T9PKA1_9GAMM</name>
<evidence type="ECO:0000313" key="4">
    <source>
        <dbReference type="Proteomes" id="UP000044625"/>
    </source>
</evidence>
<feature type="domain" description="HTH cro/C1-type" evidence="1">
    <location>
        <begin position="39"/>
        <end position="93"/>
    </location>
</feature>
<dbReference type="RefSeq" id="WP_049612585.1">
    <property type="nucleotide sequence ID" value="NZ_CAWMMU010000018.1"/>
</dbReference>
<keyword evidence="2" id="KW-0238">DNA-binding</keyword>
<dbReference type="Gene3D" id="1.10.260.40">
    <property type="entry name" value="lambda repressor-like DNA-binding domains"/>
    <property type="match status" value="1"/>
</dbReference>
<dbReference type="InterPro" id="IPR010982">
    <property type="entry name" value="Lambda_DNA-bd_dom_sf"/>
</dbReference>
<dbReference type="AlphaFoldDB" id="A0A0T9PKA1"/>
<evidence type="ECO:0000313" key="5">
    <source>
        <dbReference type="Proteomes" id="UP000045840"/>
    </source>
</evidence>
<dbReference type="SMART" id="SM00530">
    <property type="entry name" value="HTH_XRE"/>
    <property type="match status" value="1"/>
</dbReference>
<reference evidence="5" key="1">
    <citation type="submission" date="2015-03" db="EMBL/GenBank/DDBJ databases">
        <authorList>
            <consortium name="Pathogen Informatics"/>
        </authorList>
    </citation>
    <scope>NUCLEOTIDE SEQUENCE [LARGE SCALE GENOMIC DNA]</scope>
    <source>
        <strain evidence="5">A125KOH2</strain>
    </source>
</reference>
<dbReference type="EMBL" id="CQAZ01000014">
    <property type="protein sequence ID" value="CNH69843.1"/>
    <property type="molecule type" value="Genomic_DNA"/>
</dbReference>
<evidence type="ECO:0000313" key="2">
    <source>
        <dbReference type="EMBL" id="CNH69843.1"/>
    </source>
</evidence>
<dbReference type="GO" id="GO:0003677">
    <property type="term" value="F:DNA binding"/>
    <property type="evidence" value="ECO:0007669"/>
    <property type="project" value="UniProtKB-KW"/>
</dbReference>
<dbReference type="CDD" id="cd00093">
    <property type="entry name" value="HTH_XRE"/>
    <property type="match status" value="1"/>
</dbReference>
<dbReference type="STRING" id="1288385.ERS137968_03263"/>
<dbReference type="PROSITE" id="PS50943">
    <property type="entry name" value="HTH_CROC1"/>
    <property type="match status" value="1"/>
</dbReference>
<keyword evidence="4" id="KW-1185">Reference proteome</keyword>
<dbReference type="Proteomes" id="UP000045840">
    <property type="component" value="Unassembled WGS sequence"/>
</dbReference>
<gene>
    <name evidence="2" type="ORF">ERS008529_01891</name>
    <name evidence="3" type="ORF">ERS137968_03263</name>
</gene>
<proteinExistence type="predicted"/>
<dbReference type="SUPFAM" id="SSF47413">
    <property type="entry name" value="lambda repressor-like DNA-binding domains"/>
    <property type="match status" value="1"/>
</dbReference>
<protein>
    <submittedName>
        <fullName evidence="2">DNA-binding protein</fullName>
    </submittedName>
</protein>
<reference evidence="2" key="3">
    <citation type="submission" date="2015-03" db="EMBL/GenBank/DDBJ databases">
        <authorList>
            <person name="Murphy D."/>
        </authorList>
    </citation>
    <scope>NUCLEOTIDE SEQUENCE [LARGE SCALE GENOMIC DNA]</scope>
    <source>
        <strain evidence="2">A125KOH2</strain>
    </source>
</reference>
<sequence length="96" mass="10649">MPKVIAISHFDVKKRLLNTPEAIAAYEEAADEYALLEQLTEWRIKAGLTKADVAQRMGVKPPAINRLENNITKASWQTLRRYAAACGVSLAITARP</sequence>
<dbReference type="EMBL" id="CWJL01000018">
    <property type="protein sequence ID" value="CRY68162.1"/>
    <property type="molecule type" value="Genomic_DNA"/>
</dbReference>
<dbReference type="Proteomes" id="UP000044625">
    <property type="component" value="Unassembled WGS sequence"/>
</dbReference>
<evidence type="ECO:0000259" key="1">
    <source>
        <dbReference type="PROSITE" id="PS50943"/>
    </source>
</evidence>
<dbReference type="OrthoDB" id="7065101at2"/>
<dbReference type="Pfam" id="PF01381">
    <property type="entry name" value="HTH_3"/>
    <property type="match status" value="1"/>
</dbReference>
<organism evidence="2 5">
    <name type="scientific">Yersinia pekkanenii</name>
    <dbReference type="NCBI Taxonomy" id="1288385"/>
    <lineage>
        <taxon>Bacteria</taxon>
        <taxon>Pseudomonadati</taxon>
        <taxon>Pseudomonadota</taxon>
        <taxon>Gammaproteobacteria</taxon>
        <taxon>Enterobacterales</taxon>
        <taxon>Yersiniaceae</taxon>
        <taxon>Yersinia</taxon>
    </lineage>
</organism>
<evidence type="ECO:0000313" key="3">
    <source>
        <dbReference type="EMBL" id="CRY68162.1"/>
    </source>
</evidence>
<accession>A0A0T9PKA1</accession>
<dbReference type="InterPro" id="IPR001387">
    <property type="entry name" value="Cro/C1-type_HTH"/>
</dbReference>
<reference evidence="3 4" key="2">
    <citation type="submission" date="2015-03" db="EMBL/GenBank/DDBJ databases">
        <authorList>
            <consortium name="Pathogen Informatics"/>
            <person name="Murphy D."/>
        </authorList>
    </citation>
    <scope>NUCLEOTIDE SEQUENCE [LARGE SCALE GENOMIC DNA]</scope>
    <source>
        <strain evidence="3">Type strain: CIP110230</strain>
        <strain evidence="4">type strain: CIP110230</strain>
    </source>
</reference>